<gene>
    <name evidence="2" type="ORF">GGQ87_002728</name>
</gene>
<reference evidence="2 3" key="1">
    <citation type="submission" date="2020-03" db="EMBL/GenBank/DDBJ databases">
        <title>Genomic Encyclopedia of Type Strains, Phase IV (KMG-IV): sequencing the most valuable type-strain genomes for metagenomic binning, comparative biology and taxonomic classification.</title>
        <authorList>
            <person name="Goeker M."/>
        </authorList>
    </citation>
    <scope>NUCLEOTIDE SEQUENCE [LARGE SCALE GENOMIC DNA]</scope>
    <source>
        <strain evidence="2 3">DSM 4736</strain>
    </source>
</reference>
<sequence length="85" mass="9180">MPLYRFVCSRDPKGRVPPIMDLSNAGAARDQAVIYLGEILKDEDGRFWDEPDLCITVQDATGLTLFILDVTGRSAPVVSGAGPLS</sequence>
<dbReference type="Pfam" id="PF21834">
    <property type="entry name" value="DUF6894"/>
    <property type="match status" value="1"/>
</dbReference>
<name>A0A7X5YMF7_9CAUL</name>
<evidence type="ECO:0000259" key="1">
    <source>
        <dbReference type="Pfam" id="PF21834"/>
    </source>
</evidence>
<dbReference type="InterPro" id="IPR054189">
    <property type="entry name" value="DUF6894"/>
</dbReference>
<dbReference type="AlphaFoldDB" id="A0A7X5YMF7"/>
<keyword evidence="3" id="KW-1185">Reference proteome</keyword>
<dbReference type="Proteomes" id="UP000587415">
    <property type="component" value="Unassembled WGS sequence"/>
</dbReference>
<feature type="domain" description="DUF6894" evidence="1">
    <location>
        <begin position="20"/>
        <end position="70"/>
    </location>
</feature>
<dbReference type="EMBL" id="JAATJM010000002">
    <property type="protein sequence ID" value="NJC42433.1"/>
    <property type="molecule type" value="Genomic_DNA"/>
</dbReference>
<evidence type="ECO:0000313" key="2">
    <source>
        <dbReference type="EMBL" id="NJC42433.1"/>
    </source>
</evidence>
<protein>
    <recommendedName>
        <fullName evidence="1">DUF6894 domain-containing protein</fullName>
    </recommendedName>
</protein>
<dbReference type="RefSeq" id="WP_168048642.1">
    <property type="nucleotide sequence ID" value="NZ_JAATJM010000002.1"/>
</dbReference>
<organism evidence="2 3">
    <name type="scientific">Brevundimonas alba</name>
    <dbReference type="NCBI Taxonomy" id="74314"/>
    <lineage>
        <taxon>Bacteria</taxon>
        <taxon>Pseudomonadati</taxon>
        <taxon>Pseudomonadota</taxon>
        <taxon>Alphaproteobacteria</taxon>
        <taxon>Caulobacterales</taxon>
        <taxon>Caulobacteraceae</taxon>
        <taxon>Brevundimonas</taxon>
    </lineage>
</organism>
<proteinExistence type="predicted"/>
<accession>A0A7X5YMF7</accession>
<comment type="caution">
    <text evidence="2">The sequence shown here is derived from an EMBL/GenBank/DDBJ whole genome shotgun (WGS) entry which is preliminary data.</text>
</comment>
<evidence type="ECO:0000313" key="3">
    <source>
        <dbReference type="Proteomes" id="UP000587415"/>
    </source>
</evidence>